<dbReference type="Pfam" id="PF04655">
    <property type="entry name" value="APH_6_hur"/>
    <property type="match status" value="1"/>
</dbReference>
<sequence length="291" mass="31943">MPELPGARGRPARGVRVTGSAPLDELLADWELVLDGPPLDSRTATVVPVRSRDGASAVLKVGGDDAESEHEHLALTRWDGDGAVRLLRADPRRRALLLERLGPASLEDVWDVQACEIVAGLYARLHRPTGAPFVRLTDYFAEPLAGLAALPRNAPLPRRLVEQAIGLGRDLAGDEASNGILIHTDLHYENVLLDADGTWRAIDPKPLSGDPHYEVAPLLWNRFDELAGDVRDGIRRRFHTVVDAAGLDERRARDWVVVRMMVNAWWQLSGEDPGPDEWLTTCVAVAKAVQD</sequence>
<keyword evidence="2" id="KW-1185">Reference proteome</keyword>
<accession>A0A3N0CKE4</accession>
<dbReference type="GO" id="GO:0019748">
    <property type="term" value="P:secondary metabolic process"/>
    <property type="evidence" value="ECO:0007669"/>
    <property type="project" value="InterPro"/>
</dbReference>
<name>A0A3N0CKE4_9ACTN</name>
<evidence type="ECO:0000313" key="1">
    <source>
        <dbReference type="EMBL" id="RNL63799.1"/>
    </source>
</evidence>
<dbReference type="InterPro" id="IPR006748">
    <property type="entry name" value="NH2Glyco/OHUrea_AB-resist_kin"/>
</dbReference>
<protein>
    <submittedName>
        <fullName evidence="1">Aminoglycoside resistance protein</fullName>
    </submittedName>
</protein>
<dbReference type="GO" id="GO:0016773">
    <property type="term" value="F:phosphotransferase activity, alcohol group as acceptor"/>
    <property type="evidence" value="ECO:0007669"/>
    <property type="project" value="InterPro"/>
</dbReference>
<gene>
    <name evidence="1" type="ORF">EFK50_08340</name>
</gene>
<comment type="caution">
    <text evidence="1">The sequence shown here is derived from an EMBL/GenBank/DDBJ whole genome shotgun (WGS) entry which is preliminary data.</text>
</comment>
<proteinExistence type="predicted"/>
<dbReference type="SUPFAM" id="SSF56112">
    <property type="entry name" value="Protein kinase-like (PK-like)"/>
    <property type="match status" value="1"/>
</dbReference>
<dbReference type="OrthoDB" id="3638028at2"/>
<dbReference type="Proteomes" id="UP000267128">
    <property type="component" value="Unassembled WGS sequence"/>
</dbReference>
<dbReference type="EMBL" id="RJSE01000006">
    <property type="protein sequence ID" value="RNL63799.1"/>
    <property type="molecule type" value="Genomic_DNA"/>
</dbReference>
<dbReference type="InterPro" id="IPR011009">
    <property type="entry name" value="Kinase-like_dom_sf"/>
</dbReference>
<evidence type="ECO:0000313" key="2">
    <source>
        <dbReference type="Proteomes" id="UP000267128"/>
    </source>
</evidence>
<organism evidence="1 2">
    <name type="scientific">Nocardioides marmoriginsengisoli</name>
    <dbReference type="NCBI Taxonomy" id="661483"/>
    <lineage>
        <taxon>Bacteria</taxon>
        <taxon>Bacillati</taxon>
        <taxon>Actinomycetota</taxon>
        <taxon>Actinomycetes</taxon>
        <taxon>Propionibacteriales</taxon>
        <taxon>Nocardioidaceae</taxon>
        <taxon>Nocardioides</taxon>
    </lineage>
</organism>
<dbReference type="AlphaFoldDB" id="A0A3N0CKE4"/>
<reference evidence="1 2" key="1">
    <citation type="submission" date="2018-11" db="EMBL/GenBank/DDBJ databases">
        <authorList>
            <person name="Li F."/>
        </authorList>
    </citation>
    <scope>NUCLEOTIDE SEQUENCE [LARGE SCALE GENOMIC DNA]</scope>
    <source>
        <strain evidence="1 2">Gsoil 097</strain>
    </source>
</reference>